<evidence type="ECO:0000313" key="2">
    <source>
        <dbReference type="EMBL" id="PZG32530.1"/>
    </source>
</evidence>
<reference evidence="2 3" key="1">
    <citation type="submission" date="2018-01" db="EMBL/GenBank/DDBJ databases">
        <title>Draft genome sequence of Sphaerisporangium sp. 7K107.</title>
        <authorList>
            <person name="Sahin N."/>
            <person name="Saygin H."/>
            <person name="Ay H."/>
        </authorList>
    </citation>
    <scope>NUCLEOTIDE SEQUENCE [LARGE SCALE GENOMIC DNA]</scope>
    <source>
        <strain evidence="2 3">7K107</strain>
    </source>
</reference>
<proteinExistence type="predicted"/>
<feature type="transmembrane region" description="Helical" evidence="1">
    <location>
        <begin position="75"/>
        <end position="101"/>
    </location>
</feature>
<name>A0A2W2G548_9ACTN</name>
<evidence type="ECO:0008006" key="4">
    <source>
        <dbReference type="Google" id="ProtNLM"/>
    </source>
</evidence>
<feature type="transmembrane region" description="Helical" evidence="1">
    <location>
        <begin position="107"/>
        <end position="130"/>
    </location>
</feature>
<organism evidence="2 3">
    <name type="scientific">Spongiactinospora gelatinilytica</name>
    <dbReference type="NCBI Taxonomy" id="2666298"/>
    <lineage>
        <taxon>Bacteria</taxon>
        <taxon>Bacillati</taxon>
        <taxon>Actinomycetota</taxon>
        <taxon>Actinomycetes</taxon>
        <taxon>Streptosporangiales</taxon>
        <taxon>Streptosporangiaceae</taxon>
        <taxon>Spongiactinospora</taxon>
    </lineage>
</organism>
<evidence type="ECO:0000256" key="1">
    <source>
        <dbReference type="SAM" id="Phobius"/>
    </source>
</evidence>
<dbReference type="AlphaFoldDB" id="A0A2W2G548"/>
<keyword evidence="1" id="KW-0812">Transmembrane</keyword>
<dbReference type="RefSeq" id="WP_111170636.1">
    <property type="nucleotide sequence ID" value="NZ_POUA01000306.1"/>
</dbReference>
<keyword evidence="1" id="KW-1133">Transmembrane helix</keyword>
<dbReference type="PANTHER" id="PTHR43229:SF2">
    <property type="entry name" value="NODULATION PROTEIN J"/>
    <property type="match status" value="1"/>
</dbReference>
<comment type="caution">
    <text evidence="2">The sequence shown here is derived from an EMBL/GenBank/DDBJ whole genome shotgun (WGS) entry which is preliminary data.</text>
</comment>
<gene>
    <name evidence="2" type="ORF">C1I98_29290</name>
</gene>
<dbReference type="EMBL" id="POUA01000306">
    <property type="protein sequence ID" value="PZG32530.1"/>
    <property type="molecule type" value="Genomic_DNA"/>
</dbReference>
<feature type="transmembrane region" description="Helical" evidence="1">
    <location>
        <begin position="142"/>
        <end position="161"/>
    </location>
</feature>
<dbReference type="Proteomes" id="UP000248544">
    <property type="component" value="Unassembled WGS sequence"/>
</dbReference>
<sequence length="221" mass="23123">MVFLIGFPLALYLLWTKVLAITAQTEGFAAYSMVSMATYGSMGGALFVGGAIALERAAGWLRYLAMTPLPRHGYLVAKVVAGALGVLPSIVVILGAGALLAGVRLPMLTWVALVPLIWVGVLPFAALGVAFGYSLQGPAANIAMMVVYFGLSILGGLWLPVRALPRGYGPSRSTARRIRRVRSGGGRSTGSRPLPGRWPCSPDGRCCSARSRSGGTAGRCE</sequence>
<keyword evidence="3" id="KW-1185">Reference proteome</keyword>
<accession>A0A2W2G548</accession>
<protein>
    <recommendedName>
        <fullName evidence="4">ABC transporter permease</fullName>
    </recommendedName>
</protein>
<keyword evidence="1" id="KW-0472">Membrane</keyword>
<dbReference type="PANTHER" id="PTHR43229">
    <property type="entry name" value="NODULATION PROTEIN J"/>
    <property type="match status" value="1"/>
</dbReference>
<evidence type="ECO:0000313" key="3">
    <source>
        <dbReference type="Proteomes" id="UP000248544"/>
    </source>
</evidence>
<dbReference type="InterPro" id="IPR051784">
    <property type="entry name" value="Nod_factor_ABC_transporter"/>
</dbReference>